<organism evidence="1 2">
    <name type="scientific">Candidatus Scatousia excrementigallinarum</name>
    <dbReference type="NCBI Taxonomy" id="2840935"/>
    <lineage>
        <taxon>Bacteria</taxon>
        <taxon>Candidatus Scatousia</taxon>
    </lineage>
</organism>
<sequence length="185" mass="20824">METKFIKVKCGKTNKFFALEVVKKNGRFEIVNFVDLSAEDAKYICTEISTSELITANNLIPCKFCGTRKFASCSCNKRRKNCSSSDKYDYQCVYCNELQIDYSRAGNHSPYTKWAGVSNIPAAAKDRFGNPEGGQYDLAQDGSFKGYTIIVLNLCSECDFKLPAEALRKKGFTIQEFKSMPSNKE</sequence>
<reference evidence="1" key="2">
    <citation type="journal article" date="2021" name="PeerJ">
        <title>Extensive microbial diversity within the chicken gut microbiome revealed by metagenomics and culture.</title>
        <authorList>
            <person name="Gilroy R."/>
            <person name="Ravi A."/>
            <person name="Getino M."/>
            <person name="Pursley I."/>
            <person name="Horton D.L."/>
            <person name="Alikhan N.F."/>
            <person name="Baker D."/>
            <person name="Gharbi K."/>
            <person name="Hall N."/>
            <person name="Watson M."/>
            <person name="Adriaenssens E.M."/>
            <person name="Foster-Nyarko E."/>
            <person name="Jarju S."/>
            <person name="Secka A."/>
            <person name="Antonio M."/>
            <person name="Oren A."/>
            <person name="Chaudhuri R.R."/>
            <person name="La Ragione R."/>
            <person name="Hildebrand F."/>
            <person name="Pallen M.J."/>
        </authorList>
    </citation>
    <scope>NUCLEOTIDE SEQUENCE</scope>
    <source>
        <strain evidence="1">6276</strain>
    </source>
</reference>
<comment type="caution">
    <text evidence="1">The sequence shown here is derived from an EMBL/GenBank/DDBJ whole genome shotgun (WGS) entry which is preliminary data.</text>
</comment>
<feature type="non-terminal residue" evidence="1">
    <location>
        <position position="185"/>
    </location>
</feature>
<dbReference type="AlphaFoldDB" id="A0A9D1JQ06"/>
<protein>
    <submittedName>
        <fullName evidence="1">Uncharacterized protein</fullName>
    </submittedName>
</protein>
<proteinExistence type="predicted"/>
<name>A0A9D1JQ06_9BACT</name>
<gene>
    <name evidence="1" type="ORF">IAC10_14320</name>
</gene>
<evidence type="ECO:0000313" key="1">
    <source>
        <dbReference type="EMBL" id="HIS37775.1"/>
    </source>
</evidence>
<accession>A0A9D1JQ06</accession>
<dbReference type="Proteomes" id="UP000823928">
    <property type="component" value="Unassembled WGS sequence"/>
</dbReference>
<evidence type="ECO:0000313" key="2">
    <source>
        <dbReference type="Proteomes" id="UP000823928"/>
    </source>
</evidence>
<reference evidence="1" key="1">
    <citation type="submission" date="2020-10" db="EMBL/GenBank/DDBJ databases">
        <authorList>
            <person name="Gilroy R."/>
        </authorList>
    </citation>
    <scope>NUCLEOTIDE SEQUENCE</scope>
    <source>
        <strain evidence="1">6276</strain>
    </source>
</reference>
<dbReference type="EMBL" id="DVIU01000291">
    <property type="protein sequence ID" value="HIS37775.1"/>
    <property type="molecule type" value="Genomic_DNA"/>
</dbReference>